<sequence length="258" mass="27360">MGERVRLRTGRLTPQTRKEPHCQSSGSCPICTRKPCPFREPSPLPGPTSMCWSRPGIFGRAMFGVVSICSPASPGESRSSSSWEIMSIGKASLLDGEAVTIAGCRFAGATLWTDYALAGELAEMQAPTGELIAMADGQASRPFTLADSAAAHATAKAQMASIIEDDQDPLPLVVVTHHAPHPGCLPLDVHGTWAAGNCASDLSELTDSGKVALWVHGHIHASIDMTRPNGTRPVQSSRADVLKSPLEESLVVEVETQR</sequence>
<protein>
    <recommendedName>
        <fullName evidence="4">Metallophosphoesterase</fullName>
    </recommendedName>
</protein>
<accession>L0NNE4</accession>
<reference evidence="2 3" key="1">
    <citation type="journal article" date="2013" name="Genome Biol. Evol.">
        <title>Life in an arsenic-containing gold mine: genome and physiology of the autotrophic arsenite-oxidizing bacterium rhizobium sp. NT-26.</title>
        <authorList>
            <person name="Andres J."/>
            <person name="Arsene-Ploetze F."/>
            <person name="Barbe V."/>
            <person name="Brochier-Armanet C."/>
            <person name="Cleiss-Arnold J."/>
            <person name="Coppee J.Y."/>
            <person name="Dillies M.A."/>
            <person name="Geist"/>
            <person name="L"/>
            <person name="Joublin A."/>
            <person name="Koechler S."/>
            <person name="Lassalle F."/>
            <person name="Marchal M."/>
            <person name="Medigue C."/>
            <person name="Muller D."/>
            <person name="Nesme X."/>
            <person name="Plewniak F."/>
            <person name="Proux C."/>
            <person name="Ramirez-Bahena M.H."/>
            <person name="Schenowitz C."/>
            <person name="Sismeiro O."/>
            <person name="Vallenet D."/>
            <person name="Santini J.M."/>
            <person name="Bertin P.N."/>
        </authorList>
    </citation>
    <scope>NUCLEOTIDE SEQUENCE [LARGE SCALE GENOMIC DNA]</scope>
    <source>
        <strain evidence="2 3">NT-26</strain>
        <plasmid evidence="2 3">NT26_p2</plasmid>
    </source>
</reference>
<dbReference type="InterPro" id="IPR029052">
    <property type="entry name" value="Metallo-depent_PP-like"/>
</dbReference>
<dbReference type="EMBL" id="FO082822">
    <property type="protein sequence ID" value="CCF22401.1"/>
    <property type="molecule type" value="Genomic_DNA"/>
</dbReference>
<evidence type="ECO:0008006" key="4">
    <source>
        <dbReference type="Google" id="ProtNLM"/>
    </source>
</evidence>
<dbReference type="KEGG" id="rht:NT26_p20015"/>
<dbReference type="PANTHER" id="PTHR37844:SF2">
    <property type="entry name" value="SER_THR PROTEIN PHOSPHATASE SUPERFAMILY (AFU_ORTHOLOGUE AFUA_1G14840)"/>
    <property type="match status" value="1"/>
</dbReference>
<evidence type="ECO:0000313" key="3">
    <source>
        <dbReference type="Proteomes" id="UP000010792"/>
    </source>
</evidence>
<evidence type="ECO:0000313" key="2">
    <source>
        <dbReference type="EMBL" id="CCF22401.1"/>
    </source>
</evidence>
<keyword evidence="2" id="KW-0614">Plasmid</keyword>
<name>L0NNE4_9HYPH</name>
<dbReference type="Proteomes" id="UP000010792">
    <property type="component" value="Plasmid NT26_p2"/>
</dbReference>
<feature type="region of interest" description="Disordered" evidence="1">
    <location>
        <begin position="1"/>
        <end position="20"/>
    </location>
</feature>
<keyword evidence="3" id="KW-1185">Reference proteome</keyword>
<organism evidence="2 3">
    <name type="scientific">Pseudorhizobium banfieldiae</name>
    <dbReference type="NCBI Taxonomy" id="1125847"/>
    <lineage>
        <taxon>Bacteria</taxon>
        <taxon>Pseudomonadati</taxon>
        <taxon>Pseudomonadota</taxon>
        <taxon>Alphaproteobacteria</taxon>
        <taxon>Hyphomicrobiales</taxon>
        <taxon>Rhizobiaceae</taxon>
        <taxon>Rhizobium/Agrobacterium group</taxon>
        <taxon>Pseudorhizobium</taxon>
    </lineage>
</organism>
<dbReference type="PANTHER" id="PTHR37844">
    <property type="entry name" value="SER/THR PROTEIN PHOSPHATASE SUPERFAMILY (AFU_ORTHOLOGUE AFUA_1G14840)"/>
    <property type="match status" value="1"/>
</dbReference>
<dbReference type="SUPFAM" id="SSF56300">
    <property type="entry name" value="Metallo-dependent phosphatases"/>
    <property type="match status" value="1"/>
</dbReference>
<evidence type="ECO:0000256" key="1">
    <source>
        <dbReference type="SAM" id="MobiDB-lite"/>
    </source>
</evidence>
<gene>
    <name evidence="2" type="ORF">NT26_p20015</name>
</gene>
<proteinExistence type="predicted"/>
<dbReference type="AlphaFoldDB" id="L0NNE4"/>
<geneLocation type="plasmid" evidence="2 3">
    <name>NT26_p2</name>
</geneLocation>